<dbReference type="InterPro" id="IPR005807">
    <property type="entry name" value="SecE_bac"/>
</dbReference>
<evidence type="ECO:0000256" key="8">
    <source>
        <dbReference type="ARBA" id="ARBA00023136"/>
    </source>
</evidence>
<comment type="caution">
    <text evidence="9">Lacks conserved residue(s) required for the propagation of feature annotation.</text>
</comment>
<evidence type="ECO:0000256" key="3">
    <source>
        <dbReference type="ARBA" id="ARBA00022475"/>
    </source>
</evidence>
<dbReference type="InterPro" id="IPR038379">
    <property type="entry name" value="SecE_sf"/>
</dbReference>
<keyword evidence="3 9" id="KW-1003">Cell membrane</keyword>
<accession>A0ABP9R973</accession>
<dbReference type="PANTHER" id="PTHR33910:SF1">
    <property type="entry name" value="PROTEIN TRANSLOCASE SUBUNIT SECE"/>
    <property type="match status" value="1"/>
</dbReference>
<proteinExistence type="inferred from homology"/>
<reference evidence="11" key="1">
    <citation type="journal article" date="2019" name="Int. J. Syst. Evol. Microbiol.">
        <title>The Global Catalogue of Microorganisms (GCM) 10K type strain sequencing project: providing services to taxonomists for standard genome sequencing and annotation.</title>
        <authorList>
            <consortium name="The Broad Institute Genomics Platform"/>
            <consortium name="The Broad Institute Genome Sequencing Center for Infectious Disease"/>
            <person name="Wu L."/>
            <person name="Ma J."/>
        </authorList>
    </citation>
    <scope>NUCLEOTIDE SEQUENCE [LARGE SCALE GENOMIC DNA]</scope>
    <source>
        <strain evidence="11">JCM 18715</strain>
    </source>
</reference>
<comment type="caution">
    <text evidence="10">The sequence shown here is derived from an EMBL/GenBank/DDBJ whole genome shotgun (WGS) entry which is preliminary data.</text>
</comment>
<feature type="transmembrane region" description="Helical" evidence="9">
    <location>
        <begin position="79"/>
        <end position="100"/>
    </location>
</feature>
<dbReference type="NCBIfam" id="NF004371">
    <property type="entry name" value="PRK05740.1-1"/>
    <property type="match status" value="1"/>
</dbReference>
<evidence type="ECO:0000256" key="7">
    <source>
        <dbReference type="ARBA" id="ARBA00023010"/>
    </source>
</evidence>
<sequence>MADKIKFVLALLLVVAGVAAFYLLGESAWLIVRVLCVIVGVLAGAAVGYTTVPGKQFAGFAGESISELKKVVWPTKKETMQTTGAVFAFVVIMALVLFLIDKSVETVIYTLILGWKS</sequence>
<dbReference type="Proteomes" id="UP001500547">
    <property type="component" value="Unassembled WGS sequence"/>
</dbReference>
<dbReference type="NCBIfam" id="TIGR00964">
    <property type="entry name" value="secE_bact"/>
    <property type="match status" value="1"/>
</dbReference>
<comment type="subunit">
    <text evidence="9">Component of the Sec protein translocase complex. Heterotrimer consisting of SecY, SecE and SecG subunits. The heterotrimers can form oligomers, although 1 heterotrimer is thought to be able to translocate proteins. Interacts with the ribosome. Interacts with SecDF, and other proteins may be involved. Interacts with SecA.</text>
</comment>
<keyword evidence="7 9" id="KW-0811">Translocation</keyword>
<organism evidence="10 11">
    <name type="scientific">Viridibacterium curvum</name>
    <dbReference type="NCBI Taxonomy" id="1101404"/>
    <lineage>
        <taxon>Bacteria</taxon>
        <taxon>Pseudomonadati</taxon>
        <taxon>Pseudomonadota</taxon>
        <taxon>Betaproteobacteria</taxon>
        <taxon>Rhodocyclales</taxon>
        <taxon>Rhodocyclaceae</taxon>
        <taxon>Viridibacterium</taxon>
    </lineage>
</organism>
<dbReference type="Pfam" id="PF00584">
    <property type="entry name" value="SecE"/>
    <property type="match status" value="1"/>
</dbReference>
<comment type="subcellular location">
    <subcellularLocation>
        <location evidence="1">Membrane</location>
    </subcellularLocation>
</comment>
<keyword evidence="2 9" id="KW-0813">Transport</keyword>
<evidence type="ECO:0000256" key="6">
    <source>
        <dbReference type="ARBA" id="ARBA00022989"/>
    </source>
</evidence>
<evidence type="ECO:0000256" key="2">
    <source>
        <dbReference type="ARBA" id="ARBA00022448"/>
    </source>
</evidence>
<dbReference type="PANTHER" id="PTHR33910">
    <property type="entry name" value="PROTEIN TRANSLOCASE SUBUNIT SECE"/>
    <property type="match status" value="1"/>
</dbReference>
<dbReference type="EMBL" id="BAABLD010000028">
    <property type="protein sequence ID" value="GAA5173114.1"/>
    <property type="molecule type" value="Genomic_DNA"/>
</dbReference>
<keyword evidence="6 9" id="KW-1133">Transmembrane helix</keyword>
<feature type="transmembrane region" description="Helical" evidence="9">
    <location>
        <begin position="7"/>
        <end position="24"/>
    </location>
</feature>
<comment type="similarity">
    <text evidence="9">Belongs to the SecE/SEC61-gamma family.</text>
</comment>
<gene>
    <name evidence="9 10" type="primary">secE</name>
    <name evidence="10" type="ORF">GCM10025770_40040</name>
</gene>
<dbReference type="PRINTS" id="PR01650">
    <property type="entry name" value="SECETRNLCASE"/>
</dbReference>
<dbReference type="RefSeq" id="WP_345534948.1">
    <property type="nucleotide sequence ID" value="NZ_BAABLD010000028.1"/>
</dbReference>
<protein>
    <recommendedName>
        <fullName evidence="9">Protein translocase subunit SecE</fullName>
    </recommendedName>
</protein>
<evidence type="ECO:0000256" key="4">
    <source>
        <dbReference type="ARBA" id="ARBA00022692"/>
    </source>
</evidence>
<keyword evidence="11" id="KW-1185">Reference proteome</keyword>
<dbReference type="HAMAP" id="MF_00422">
    <property type="entry name" value="SecE"/>
    <property type="match status" value="1"/>
</dbReference>
<comment type="function">
    <text evidence="9">Essential subunit of the Sec protein translocation channel SecYEG. Clamps together the 2 halves of SecY. May contact the channel plug during translocation.</text>
</comment>
<dbReference type="Gene3D" id="1.20.5.1030">
    <property type="entry name" value="Preprotein translocase secy subunit"/>
    <property type="match status" value="1"/>
</dbReference>
<evidence type="ECO:0000313" key="11">
    <source>
        <dbReference type="Proteomes" id="UP001500547"/>
    </source>
</evidence>
<keyword evidence="8 9" id="KW-0472">Membrane</keyword>
<keyword evidence="4 9" id="KW-0812">Transmembrane</keyword>
<evidence type="ECO:0000256" key="1">
    <source>
        <dbReference type="ARBA" id="ARBA00004370"/>
    </source>
</evidence>
<dbReference type="InterPro" id="IPR001901">
    <property type="entry name" value="Translocase_SecE/Sec61-g"/>
</dbReference>
<evidence type="ECO:0000256" key="5">
    <source>
        <dbReference type="ARBA" id="ARBA00022927"/>
    </source>
</evidence>
<name>A0ABP9R973_9RHOO</name>
<keyword evidence="5 9" id="KW-0653">Protein transport</keyword>
<feature type="transmembrane region" description="Helical" evidence="9">
    <location>
        <begin position="30"/>
        <end position="52"/>
    </location>
</feature>
<evidence type="ECO:0000313" key="10">
    <source>
        <dbReference type="EMBL" id="GAA5173114.1"/>
    </source>
</evidence>
<evidence type="ECO:0000256" key="9">
    <source>
        <dbReference type="HAMAP-Rule" id="MF_00422"/>
    </source>
</evidence>